<organism evidence="2 3">
    <name type="scientific">Limimaricola pyoseonensis</name>
    <dbReference type="NCBI Taxonomy" id="521013"/>
    <lineage>
        <taxon>Bacteria</taxon>
        <taxon>Pseudomonadati</taxon>
        <taxon>Pseudomonadota</taxon>
        <taxon>Alphaproteobacteria</taxon>
        <taxon>Rhodobacterales</taxon>
        <taxon>Paracoccaceae</taxon>
        <taxon>Limimaricola</taxon>
    </lineage>
</organism>
<accession>A0A1G7IJ49</accession>
<evidence type="ECO:0000313" key="3">
    <source>
        <dbReference type="Proteomes" id="UP000198922"/>
    </source>
</evidence>
<gene>
    <name evidence="2" type="ORF">SAMN04488567_3475</name>
</gene>
<dbReference type="Proteomes" id="UP000198922">
    <property type="component" value="Unassembled WGS sequence"/>
</dbReference>
<proteinExistence type="predicted"/>
<evidence type="ECO:0000313" key="2">
    <source>
        <dbReference type="EMBL" id="SDF12319.1"/>
    </source>
</evidence>
<dbReference type="AlphaFoldDB" id="A0A1G7IJ49"/>
<feature type="region of interest" description="Disordered" evidence="1">
    <location>
        <begin position="49"/>
        <end position="72"/>
    </location>
</feature>
<reference evidence="3" key="1">
    <citation type="submission" date="2016-10" db="EMBL/GenBank/DDBJ databases">
        <authorList>
            <person name="Varghese N."/>
            <person name="Submissions S."/>
        </authorList>
    </citation>
    <scope>NUCLEOTIDE SEQUENCE [LARGE SCALE GENOMIC DNA]</scope>
    <source>
        <strain evidence="3">DSM 21424</strain>
    </source>
</reference>
<dbReference type="EMBL" id="FNAT01000007">
    <property type="protein sequence ID" value="SDF12319.1"/>
    <property type="molecule type" value="Genomic_DNA"/>
</dbReference>
<sequence length="86" mass="9836">MLEPRIQDHFIADERYTELVERLMALGLPPARREEVVALLGGLGEVWPRSARPQLSGERDGSNSPTIHDLVMPLFDDIEEEDRVQR</sequence>
<protein>
    <submittedName>
        <fullName evidence="2">Uncharacterized protein</fullName>
    </submittedName>
</protein>
<evidence type="ECO:0000256" key="1">
    <source>
        <dbReference type="SAM" id="MobiDB-lite"/>
    </source>
</evidence>
<name>A0A1G7IJ49_9RHOB</name>
<keyword evidence="3" id="KW-1185">Reference proteome</keyword>